<evidence type="ECO:0000259" key="2">
    <source>
        <dbReference type="PROSITE" id="PS50006"/>
    </source>
</evidence>
<dbReference type="PROSITE" id="PS50006">
    <property type="entry name" value="FHA_DOMAIN"/>
    <property type="match status" value="1"/>
</dbReference>
<feature type="domain" description="FHA" evidence="2">
    <location>
        <begin position="129"/>
        <end position="148"/>
    </location>
</feature>
<dbReference type="OrthoDB" id="687730at2759"/>
<dbReference type="Proteomes" id="UP000038009">
    <property type="component" value="Unassembled WGS sequence"/>
</dbReference>
<dbReference type="InterPro" id="IPR008984">
    <property type="entry name" value="SMAD_FHA_dom_sf"/>
</dbReference>
<dbReference type="InterPro" id="IPR000253">
    <property type="entry name" value="FHA_dom"/>
</dbReference>
<sequence>MSTADLHIDFVLVRGPASLDRRLHVRLPRNGTPITVGRAPHCTMLLDPLLLFSSQVQCSLFAMPVKASSFPLPPAVPTTPAHPPPADGLNADETPGSAAAADPTSGACTPAHQTARGQRDSTRDHASFKVYITDMCSSNGTFVNGLRISGTDPTELQQGDVCIFGGMRDIEVGEALPADAYAGPELVLWRVDMGLPKDSSTHDFDFTATPLVLPAKAVLAAEVSALVGTAQRSLSKPQKQPAETGFSVTPAAQRPLNLTAATATTEIATPTVDAAACSRDEKSQECRGDSPHGVPQQLFTSPAPRAVEEGEDAVVGVRDTETLAPVAAARNTEDGEGISDVADRRSASLVAAAQEADDDTPAPAGPPTALRYTAVRVGNVTFAAVASTTEQSSDKGVIDALSDGQVAKRARTEADPEALTASSKSTAKLSEALPLLTCTDTHVKWVMPSPNVLLKRQQQQQRQREQEYAQDKTSSSKGCPEDRLVFVQQTHTKPFYGMLAVTSLLTVLACVERRGIAVELKDGCQLPLVDEAVLSGPAESRWVVWMLAPDMAAAAVGVADHSHSNGSHSSTALKRRATGRGCRKAAAAKIAESEEEMKGGAQTQEGVEAALETPEERFEAWLKHFQLFYRGQRVPRPHLVDAATFDLIFAPPLSPLTKGE</sequence>
<organism evidence="3 4">
    <name type="scientific">Leptomonas seymouri</name>
    <dbReference type="NCBI Taxonomy" id="5684"/>
    <lineage>
        <taxon>Eukaryota</taxon>
        <taxon>Discoba</taxon>
        <taxon>Euglenozoa</taxon>
        <taxon>Kinetoplastea</taxon>
        <taxon>Metakinetoplastina</taxon>
        <taxon>Trypanosomatida</taxon>
        <taxon>Trypanosomatidae</taxon>
        <taxon>Leishmaniinae</taxon>
        <taxon>Leptomonas</taxon>
    </lineage>
</organism>
<dbReference type="AlphaFoldDB" id="A0A0N1I4Z7"/>
<dbReference type="EMBL" id="LJSK01000079">
    <property type="protein sequence ID" value="KPI87634.1"/>
    <property type="molecule type" value="Genomic_DNA"/>
</dbReference>
<dbReference type="SUPFAM" id="SSF49879">
    <property type="entry name" value="SMAD/FHA domain"/>
    <property type="match status" value="1"/>
</dbReference>
<evidence type="ECO:0000256" key="1">
    <source>
        <dbReference type="SAM" id="MobiDB-lite"/>
    </source>
</evidence>
<name>A0A0N1I4Z7_LEPSE</name>
<comment type="caution">
    <text evidence="3">The sequence shown here is derived from an EMBL/GenBank/DDBJ whole genome shotgun (WGS) entry which is preliminary data.</text>
</comment>
<dbReference type="VEuPathDB" id="TriTrypDB:Lsey_0079_0200"/>
<proteinExistence type="predicted"/>
<protein>
    <recommendedName>
        <fullName evidence="2">FHA domain-containing protein</fullName>
    </recommendedName>
</protein>
<feature type="region of interest" description="Disordered" evidence="1">
    <location>
        <begin position="280"/>
        <end position="301"/>
    </location>
</feature>
<evidence type="ECO:0000313" key="4">
    <source>
        <dbReference type="Proteomes" id="UP000038009"/>
    </source>
</evidence>
<feature type="region of interest" description="Disordered" evidence="1">
    <location>
        <begin position="231"/>
        <end position="251"/>
    </location>
</feature>
<feature type="compositionally biased region" description="Basic and acidic residues" evidence="1">
    <location>
        <begin position="280"/>
        <end position="290"/>
    </location>
</feature>
<dbReference type="Pfam" id="PF00498">
    <property type="entry name" value="FHA"/>
    <property type="match status" value="1"/>
</dbReference>
<dbReference type="Gene3D" id="2.60.200.20">
    <property type="match status" value="1"/>
</dbReference>
<dbReference type="OMA" id="CIFGGMR"/>
<feature type="region of interest" description="Disordered" evidence="1">
    <location>
        <begin position="76"/>
        <end position="123"/>
    </location>
</feature>
<accession>A0A0N1I4Z7</accession>
<feature type="region of interest" description="Disordered" evidence="1">
    <location>
        <begin position="561"/>
        <end position="580"/>
    </location>
</feature>
<feature type="region of interest" description="Disordered" evidence="1">
    <location>
        <begin position="458"/>
        <end position="479"/>
    </location>
</feature>
<gene>
    <name evidence="3" type="ORF">ABL78_3291</name>
</gene>
<feature type="compositionally biased region" description="Pro residues" evidence="1">
    <location>
        <begin position="76"/>
        <end position="86"/>
    </location>
</feature>
<reference evidence="3 4" key="1">
    <citation type="journal article" date="2015" name="PLoS Pathog.">
        <title>Leptomonas seymouri: Adaptations to the Dixenous Life Cycle Analyzed by Genome Sequencing, Transcriptome Profiling and Co-infection with Leishmania donovani.</title>
        <authorList>
            <person name="Kraeva N."/>
            <person name="Butenko A."/>
            <person name="Hlavacova J."/>
            <person name="Kostygov A."/>
            <person name="Myskova J."/>
            <person name="Grybchuk D."/>
            <person name="Lestinova T."/>
            <person name="Votypka J."/>
            <person name="Volf P."/>
            <person name="Opperdoes F."/>
            <person name="Flegontov P."/>
            <person name="Lukes J."/>
            <person name="Yurchenko V."/>
        </authorList>
    </citation>
    <scope>NUCLEOTIDE SEQUENCE [LARGE SCALE GENOMIC DNA]</scope>
    <source>
        <strain evidence="3 4">ATCC 30220</strain>
    </source>
</reference>
<evidence type="ECO:0000313" key="3">
    <source>
        <dbReference type="EMBL" id="KPI87634.1"/>
    </source>
</evidence>
<keyword evidence="4" id="KW-1185">Reference proteome</keyword>